<evidence type="ECO:0000313" key="2">
    <source>
        <dbReference type="EMBL" id="GAA3381991.1"/>
    </source>
</evidence>
<organism evidence="2 3">
    <name type="scientific">Cryptosporangium minutisporangium</name>
    <dbReference type="NCBI Taxonomy" id="113569"/>
    <lineage>
        <taxon>Bacteria</taxon>
        <taxon>Bacillati</taxon>
        <taxon>Actinomycetota</taxon>
        <taxon>Actinomycetes</taxon>
        <taxon>Cryptosporangiales</taxon>
        <taxon>Cryptosporangiaceae</taxon>
        <taxon>Cryptosporangium</taxon>
    </lineage>
</organism>
<dbReference type="EMBL" id="BAAAYN010000001">
    <property type="protein sequence ID" value="GAA3381991.1"/>
    <property type="molecule type" value="Genomic_DNA"/>
</dbReference>
<dbReference type="RefSeq" id="WP_345725993.1">
    <property type="nucleotide sequence ID" value="NZ_BAAAYN010000001.1"/>
</dbReference>
<sequence>MDPRGLVGKWTLARRLVDRTAGAYGSVAGTLQVTPDGDGVRLAERGVLAWQGARYPVSRVSRLRRRDGEWWMHFEDGRPFHPWRPGSPVVHPCAADTYAGLVVVDRDGTRLRTLWDVTGPTKNQRLITRFTRC</sequence>
<keyword evidence="3" id="KW-1185">Reference proteome</keyword>
<dbReference type="InterPro" id="IPR045632">
    <property type="entry name" value="DUF6314"/>
</dbReference>
<reference evidence="3" key="1">
    <citation type="journal article" date="2019" name="Int. J. Syst. Evol. Microbiol.">
        <title>The Global Catalogue of Microorganisms (GCM) 10K type strain sequencing project: providing services to taxonomists for standard genome sequencing and annotation.</title>
        <authorList>
            <consortium name="The Broad Institute Genomics Platform"/>
            <consortium name="The Broad Institute Genome Sequencing Center for Infectious Disease"/>
            <person name="Wu L."/>
            <person name="Ma J."/>
        </authorList>
    </citation>
    <scope>NUCLEOTIDE SEQUENCE [LARGE SCALE GENOMIC DNA]</scope>
    <source>
        <strain evidence="3">JCM 9458</strain>
    </source>
</reference>
<dbReference type="Proteomes" id="UP001501676">
    <property type="component" value="Unassembled WGS sequence"/>
</dbReference>
<proteinExistence type="predicted"/>
<gene>
    <name evidence="2" type="ORF">GCM10020369_02110</name>
</gene>
<name>A0ABP6SP58_9ACTN</name>
<protein>
    <submittedName>
        <fullName evidence="2">DUF6314 family protein</fullName>
    </submittedName>
</protein>
<feature type="domain" description="DUF6314" evidence="1">
    <location>
        <begin position="6"/>
        <end position="132"/>
    </location>
</feature>
<evidence type="ECO:0000259" key="1">
    <source>
        <dbReference type="Pfam" id="PF19834"/>
    </source>
</evidence>
<dbReference type="Pfam" id="PF19834">
    <property type="entry name" value="DUF6314"/>
    <property type="match status" value="1"/>
</dbReference>
<accession>A0ABP6SP58</accession>
<comment type="caution">
    <text evidence="2">The sequence shown here is derived from an EMBL/GenBank/DDBJ whole genome shotgun (WGS) entry which is preliminary data.</text>
</comment>
<evidence type="ECO:0000313" key="3">
    <source>
        <dbReference type="Proteomes" id="UP001501676"/>
    </source>
</evidence>